<dbReference type="Proteomes" id="UP001500851">
    <property type="component" value="Unassembled WGS sequence"/>
</dbReference>
<gene>
    <name evidence="1" type="ORF">GCM10009768_21460</name>
</gene>
<accession>A0ABN2LKV5</accession>
<reference evidence="1 2" key="1">
    <citation type="journal article" date="2019" name="Int. J. Syst. Evol. Microbiol.">
        <title>The Global Catalogue of Microorganisms (GCM) 10K type strain sequencing project: providing services to taxonomists for standard genome sequencing and annotation.</title>
        <authorList>
            <consortium name="The Broad Institute Genomics Platform"/>
            <consortium name="The Broad Institute Genome Sequencing Center for Infectious Disease"/>
            <person name="Wu L."/>
            <person name="Ma J."/>
        </authorList>
    </citation>
    <scope>NUCLEOTIDE SEQUENCE [LARGE SCALE GENOMIC DNA]</scope>
    <source>
        <strain evidence="1 2">JCM 14736</strain>
    </source>
</reference>
<proteinExistence type="predicted"/>
<name>A0ABN2LKV5_9MICO</name>
<dbReference type="EMBL" id="BAAAOB010000002">
    <property type="protein sequence ID" value="GAA1792165.1"/>
    <property type="molecule type" value="Genomic_DNA"/>
</dbReference>
<dbReference type="SUPFAM" id="SSF46785">
    <property type="entry name" value="Winged helix' DNA-binding domain"/>
    <property type="match status" value="1"/>
</dbReference>
<dbReference type="InterPro" id="IPR036390">
    <property type="entry name" value="WH_DNA-bd_sf"/>
</dbReference>
<sequence>MAGAEGGEKHEVERELNTCKVDRPIFVDRGVTVAVLIRANMNATVGTIQERVATLFGRSQRRSMNVLQMGEAGRSGLVSQTGLTRPQVECALKKLIKQNKVVMRGGRGGRTTQYLIADEKEWLCRTSNPPS</sequence>
<evidence type="ECO:0000313" key="1">
    <source>
        <dbReference type="EMBL" id="GAA1792165.1"/>
    </source>
</evidence>
<keyword evidence="2" id="KW-1185">Reference proteome</keyword>
<comment type="caution">
    <text evidence="1">The sequence shown here is derived from an EMBL/GenBank/DDBJ whole genome shotgun (WGS) entry which is preliminary data.</text>
</comment>
<protein>
    <submittedName>
        <fullName evidence="1">Uncharacterized protein</fullName>
    </submittedName>
</protein>
<organism evidence="1 2">
    <name type="scientific">Leucobacter iarius</name>
    <dbReference type="NCBI Taxonomy" id="333963"/>
    <lineage>
        <taxon>Bacteria</taxon>
        <taxon>Bacillati</taxon>
        <taxon>Actinomycetota</taxon>
        <taxon>Actinomycetes</taxon>
        <taxon>Micrococcales</taxon>
        <taxon>Microbacteriaceae</taxon>
        <taxon>Leucobacter</taxon>
    </lineage>
</organism>
<evidence type="ECO:0000313" key="2">
    <source>
        <dbReference type="Proteomes" id="UP001500851"/>
    </source>
</evidence>